<organism evidence="1 2">
    <name type="scientific">Tanacetum coccineum</name>
    <dbReference type="NCBI Taxonomy" id="301880"/>
    <lineage>
        <taxon>Eukaryota</taxon>
        <taxon>Viridiplantae</taxon>
        <taxon>Streptophyta</taxon>
        <taxon>Embryophyta</taxon>
        <taxon>Tracheophyta</taxon>
        <taxon>Spermatophyta</taxon>
        <taxon>Magnoliopsida</taxon>
        <taxon>eudicotyledons</taxon>
        <taxon>Gunneridae</taxon>
        <taxon>Pentapetalae</taxon>
        <taxon>asterids</taxon>
        <taxon>campanulids</taxon>
        <taxon>Asterales</taxon>
        <taxon>Asteraceae</taxon>
        <taxon>Asteroideae</taxon>
        <taxon>Anthemideae</taxon>
        <taxon>Anthemidinae</taxon>
        <taxon>Tanacetum</taxon>
    </lineage>
</organism>
<dbReference type="EMBL" id="BQNB010009267">
    <property type="protein sequence ID" value="GJS61120.1"/>
    <property type="molecule type" value="Genomic_DNA"/>
</dbReference>
<reference evidence="1" key="1">
    <citation type="journal article" date="2022" name="Int. J. Mol. Sci.">
        <title>Draft Genome of Tanacetum Coccineum: Genomic Comparison of Closely Related Tanacetum-Family Plants.</title>
        <authorList>
            <person name="Yamashiro T."/>
            <person name="Shiraishi A."/>
            <person name="Nakayama K."/>
            <person name="Satake H."/>
        </authorList>
    </citation>
    <scope>NUCLEOTIDE SEQUENCE</scope>
</reference>
<evidence type="ECO:0000313" key="1">
    <source>
        <dbReference type="EMBL" id="GJS61120.1"/>
    </source>
</evidence>
<accession>A0ABQ4X8F5</accession>
<gene>
    <name evidence="1" type="ORF">Tco_0655904</name>
</gene>
<sequence length="109" mass="12543">MRIHGIAKVELASCEWGRSLRVMGLFDGAVVQLLHRCRDLFSKGLTDPFEIHHIKQREGESTEDFVRRFKTESRDVKGAPENEMWKITTSFLRGEVAAGNQERKKTFPP</sequence>
<keyword evidence="2" id="KW-1185">Reference proteome</keyword>
<evidence type="ECO:0000313" key="2">
    <source>
        <dbReference type="Proteomes" id="UP001151760"/>
    </source>
</evidence>
<reference evidence="1" key="2">
    <citation type="submission" date="2022-01" db="EMBL/GenBank/DDBJ databases">
        <authorList>
            <person name="Yamashiro T."/>
            <person name="Shiraishi A."/>
            <person name="Satake H."/>
            <person name="Nakayama K."/>
        </authorList>
    </citation>
    <scope>NUCLEOTIDE SEQUENCE</scope>
</reference>
<evidence type="ECO:0008006" key="3">
    <source>
        <dbReference type="Google" id="ProtNLM"/>
    </source>
</evidence>
<protein>
    <recommendedName>
        <fullName evidence="3">Reverse transcriptase domain-containing protein</fullName>
    </recommendedName>
</protein>
<name>A0ABQ4X8F5_9ASTR</name>
<dbReference type="Proteomes" id="UP001151760">
    <property type="component" value="Unassembled WGS sequence"/>
</dbReference>
<proteinExistence type="predicted"/>
<comment type="caution">
    <text evidence="1">The sequence shown here is derived from an EMBL/GenBank/DDBJ whole genome shotgun (WGS) entry which is preliminary data.</text>
</comment>